<evidence type="ECO:0000313" key="3">
    <source>
        <dbReference type="Proteomes" id="UP001189429"/>
    </source>
</evidence>
<organism evidence="2 3">
    <name type="scientific">Prorocentrum cordatum</name>
    <dbReference type="NCBI Taxonomy" id="2364126"/>
    <lineage>
        <taxon>Eukaryota</taxon>
        <taxon>Sar</taxon>
        <taxon>Alveolata</taxon>
        <taxon>Dinophyceae</taxon>
        <taxon>Prorocentrales</taxon>
        <taxon>Prorocentraceae</taxon>
        <taxon>Prorocentrum</taxon>
    </lineage>
</organism>
<feature type="region of interest" description="Disordered" evidence="1">
    <location>
        <begin position="124"/>
        <end position="147"/>
    </location>
</feature>
<feature type="compositionally biased region" description="Basic and acidic residues" evidence="1">
    <location>
        <begin position="125"/>
        <end position="147"/>
    </location>
</feature>
<feature type="compositionally biased region" description="Basic and acidic residues" evidence="1">
    <location>
        <begin position="32"/>
        <end position="41"/>
    </location>
</feature>
<accession>A0ABN9R5D3</accession>
<evidence type="ECO:0000313" key="2">
    <source>
        <dbReference type="EMBL" id="CAK0814000.1"/>
    </source>
</evidence>
<feature type="region of interest" description="Disordered" evidence="1">
    <location>
        <begin position="198"/>
        <end position="262"/>
    </location>
</feature>
<protein>
    <recommendedName>
        <fullName evidence="4">Cilia- and flagella-associated protein 157</fullName>
    </recommendedName>
</protein>
<reference evidence="2" key="1">
    <citation type="submission" date="2023-10" db="EMBL/GenBank/DDBJ databases">
        <authorList>
            <person name="Chen Y."/>
            <person name="Shah S."/>
            <person name="Dougan E. K."/>
            <person name="Thang M."/>
            <person name="Chan C."/>
        </authorList>
    </citation>
    <scope>NUCLEOTIDE SEQUENCE [LARGE SCALE GENOMIC DNA]</scope>
</reference>
<dbReference type="PANTHER" id="PTHR21683">
    <property type="entry name" value="COILED-COIL DOMAIN-CONTAINING PROTEIN 42 LIKE-2-LIKE-RELATED"/>
    <property type="match status" value="1"/>
</dbReference>
<feature type="region of interest" description="Disordered" evidence="1">
    <location>
        <begin position="1"/>
        <end position="41"/>
    </location>
</feature>
<comment type="caution">
    <text evidence="2">The sequence shown here is derived from an EMBL/GenBank/DDBJ whole genome shotgun (WGS) entry which is preliminary data.</text>
</comment>
<name>A0ABN9R5D3_9DINO</name>
<dbReference type="EMBL" id="CAUYUJ010005534">
    <property type="protein sequence ID" value="CAK0814000.1"/>
    <property type="molecule type" value="Genomic_DNA"/>
</dbReference>
<proteinExistence type="predicted"/>
<gene>
    <name evidence="2" type="ORF">PCOR1329_LOCUS17726</name>
</gene>
<sequence>ERPETARRGRGPGDMSRRERERAHRQKRLQRRREDEERRVESEYVEVSSEEEHELCFREPQQLVDSFTELEEKNLFLIHSSQETEQQLDELRHLYENSKREMGAKVQHLKDTVKAQEARIAQEQQRFEDLRRRHDEKADTRAQDRRVGDLKAGVRQLYARCCPHSADHDRGPLQMLAEIEAEVEKLITGLQEYSELGPGGADLITELEKGEGAARSPPGGVHEGEGGQGPREATEGVPGTLPGASLQKGRQAGHVPLAASED</sequence>
<feature type="non-terminal residue" evidence="2">
    <location>
        <position position="1"/>
    </location>
</feature>
<dbReference type="InterPro" id="IPR051147">
    <property type="entry name" value="CFAP_domain-containing"/>
</dbReference>
<keyword evidence="3" id="KW-1185">Reference proteome</keyword>
<dbReference type="Proteomes" id="UP001189429">
    <property type="component" value="Unassembled WGS sequence"/>
</dbReference>
<evidence type="ECO:0000256" key="1">
    <source>
        <dbReference type="SAM" id="MobiDB-lite"/>
    </source>
</evidence>
<dbReference type="PANTHER" id="PTHR21683:SF3">
    <property type="entry name" value="CILIA AND FLAGELLA ASSOCIATED PROTEIN 100"/>
    <property type="match status" value="1"/>
</dbReference>
<evidence type="ECO:0008006" key="4">
    <source>
        <dbReference type="Google" id="ProtNLM"/>
    </source>
</evidence>